<keyword evidence="11" id="KW-1185">Reference proteome</keyword>
<dbReference type="NCBIfam" id="TIGR01027">
    <property type="entry name" value="proB"/>
    <property type="match status" value="1"/>
</dbReference>
<evidence type="ECO:0000256" key="3">
    <source>
        <dbReference type="ARBA" id="ARBA00022650"/>
    </source>
</evidence>
<evidence type="ECO:0000256" key="7">
    <source>
        <dbReference type="ARBA" id="ARBA00022840"/>
    </source>
</evidence>
<dbReference type="GO" id="GO:0005829">
    <property type="term" value="C:cytosol"/>
    <property type="evidence" value="ECO:0007669"/>
    <property type="project" value="TreeGrafter"/>
</dbReference>
<dbReference type="CDD" id="cd21157">
    <property type="entry name" value="PUA_G5K"/>
    <property type="match status" value="1"/>
</dbReference>
<evidence type="ECO:0000259" key="9">
    <source>
        <dbReference type="SMART" id="SM00359"/>
    </source>
</evidence>
<dbReference type="PANTHER" id="PTHR43654">
    <property type="entry name" value="GLUTAMATE 5-KINASE"/>
    <property type="match status" value="1"/>
</dbReference>
<comment type="pathway">
    <text evidence="8">Amino-acid biosynthesis; L-proline biosynthesis; L-glutamate 5-semialdehyde from L-glutamate: step 1/2.</text>
</comment>
<dbReference type="InterPro" id="IPR001048">
    <property type="entry name" value="Asp/Glu/Uridylate_kinase"/>
</dbReference>
<dbReference type="PRINTS" id="PR00474">
    <property type="entry name" value="GLU5KINASE"/>
</dbReference>
<dbReference type="KEGG" id="amuc:Pan181_09140"/>
<dbReference type="FunFam" id="2.30.130.10:FF:000007">
    <property type="entry name" value="Glutamate 5-kinase"/>
    <property type="match status" value="1"/>
</dbReference>
<dbReference type="FunFam" id="3.40.1160.10:FF:000006">
    <property type="entry name" value="Glutamate 5-kinase"/>
    <property type="match status" value="1"/>
</dbReference>
<keyword evidence="1 8" id="KW-0963">Cytoplasm</keyword>
<keyword evidence="7 8" id="KW-0067">ATP-binding</keyword>
<evidence type="ECO:0000256" key="6">
    <source>
        <dbReference type="ARBA" id="ARBA00022777"/>
    </source>
</evidence>
<comment type="caution">
    <text evidence="8">Lacks conserved residue(s) required for the propagation of feature annotation.</text>
</comment>
<dbReference type="Pfam" id="PF01472">
    <property type="entry name" value="PUA"/>
    <property type="match status" value="1"/>
</dbReference>
<dbReference type="InterPro" id="IPR011529">
    <property type="entry name" value="Glu_5kinase"/>
</dbReference>
<dbReference type="EMBL" id="CP036278">
    <property type="protein sequence ID" value="QDU54731.1"/>
    <property type="molecule type" value="Genomic_DNA"/>
</dbReference>
<evidence type="ECO:0000256" key="2">
    <source>
        <dbReference type="ARBA" id="ARBA00022605"/>
    </source>
</evidence>
<dbReference type="RefSeq" id="WP_145245668.1">
    <property type="nucleotide sequence ID" value="NZ_CP036278.1"/>
</dbReference>
<dbReference type="CDD" id="cd04242">
    <property type="entry name" value="AAK_G5K_ProB"/>
    <property type="match status" value="1"/>
</dbReference>
<sequence>MSDTTRQSLAAMADTVVVKVGTRVLTHPNGALDTRRVAGLADQLALLTSEGRRVLLVSSGAVGAGIGRLGLEHRPTDLAELQAVASVGQSCLIEAYNLALENHGRHAAQVLLTADDFTDRSRYLNVRNTLFALFRLGAVPIVNENDVVRVDELQRNVGDNDRLAAMVTNLLRAPLLVLLSDVEGVYESMPSGDEPPVVIPQIDISQIASDSLVQSRANAGAGPQLSVGGMGSKLDAARLVATAGERVIIASGRRSNVLVDILAGKQVGTLIMGAESTTNSRKRWIGGAARCEGRLIVDEGASRALCERGSSLLAVGITRVTGQFSRGDAVAIVDGQGIEIARGLSNYSADEVAKIAGARADRIADLLGQRPYIEVVHRDNLALLG</sequence>
<dbReference type="SMART" id="SM00359">
    <property type="entry name" value="PUA"/>
    <property type="match status" value="1"/>
</dbReference>
<dbReference type="InterPro" id="IPR036974">
    <property type="entry name" value="PUA_sf"/>
</dbReference>
<dbReference type="InterPro" id="IPR005715">
    <property type="entry name" value="Glu_5kinase/COase_Synthase"/>
</dbReference>
<dbReference type="GO" id="GO:0004349">
    <property type="term" value="F:glutamate 5-kinase activity"/>
    <property type="evidence" value="ECO:0007669"/>
    <property type="project" value="UniProtKB-UniRule"/>
</dbReference>
<dbReference type="InterPro" id="IPR036393">
    <property type="entry name" value="AceGlu_kinase-like_sf"/>
</dbReference>
<dbReference type="Pfam" id="PF00696">
    <property type="entry name" value="AA_kinase"/>
    <property type="match status" value="1"/>
</dbReference>
<keyword evidence="5 8" id="KW-0547">Nucleotide-binding</keyword>
<dbReference type="GO" id="GO:0055129">
    <property type="term" value="P:L-proline biosynthetic process"/>
    <property type="evidence" value="ECO:0007669"/>
    <property type="project" value="UniProtKB-UniRule"/>
</dbReference>
<dbReference type="EC" id="2.7.2.11" evidence="8"/>
<dbReference type="GO" id="GO:0003723">
    <property type="term" value="F:RNA binding"/>
    <property type="evidence" value="ECO:0007669"/>
    <property type="project" value="InterPro"/>
</dbReference>
<comment type="similarity">
    <text evidence="8">Belongs to the glutamate 5-kinase family.</text>
</comment>
<evidence type="ECO:0000256" key="5">
    <source>
        <dbReference type="ARBA" id="ARBA00022741"/>
    </source>
</evidence>
<feature type="binding site" evidence="8">
    <location>
        <position position="59"/>
    </location>
    <ligand>
        <name>substrate</name>
    </ligand>
</feature>
<dbReference type="Gene3D" id="2.30.130.10">
    <property type="entry name" value="PUA domain"/>
    <property type="match status" value="1"/>
</dbReference>
<dbReference type="GO" id="GO:0005524">
    <property type="term" value="F:ATP binding"/>
    <property type="evidence" value="ECO:0007669"/>
    <property type="project" value="UniProtKB-KW"/>
</dbReference>
<protein>
    <recommendedName>
        <fullName evidence="8">Glutamate 5-kinase</fullName>
        <ecNumber evidence="8">2.7.2.11</ecNumber>
    </recommendedName>
    <alternativeName>
        <fullName evidence="8">Gamma-glutamyl kinase</fullName>
        <shortName evidence="8">GK</shortName>
    </alternativeName>
</protein>
<dbReference type="PIRSF" id="PIRSF000729">
    <property type="entry name" value="GK"/>
    <property type="match status" value="1"/>
</dbReference>
<organism evidence="10 11">
    <name type="scientific">Aeoliella mucimassa</name>
    <dbReference type="NCBI Taxonomy" id="2527972"/>
    <lineage>
        <taxon>Bacteria</taxon>
        <taxon>Pseudomonadati</taxon>
        <taxon>Planctomycetota</taxon>
        <taxon>Planctomycetia</taxon>
        <taxon>Pirellulales</taxon>
        <taxon>Lacipirellulaceae</taxon>
        <taxon>Aeoliella</taxon>
    </lineage>
</organism>
<dbReference type="SUPFAM" id="SSF88697">
    <property type="entry name" value="PUA domain-like"/>
    <property type="match status" value="1"/>
</dbReference>
<dbReference type="OrthoDB" id="9804434at2"/>
<dbReference type="InterPro" id="IPR041739">
    <property type="entry name" value="G5K_ProB"/>
</dbReference>
<feature type="binding site" evidence="8">
    <location>
        <position position="19"/>
    </location>
    <ligand>
        <name>ATP</name>
        <dbReference type="ChEBI" id="CHEBI:30616"/>
    </ligand>
</feature>
<dbReference type="Proteomes" id="UP000315750">
    <property type="component" value="Chromosome"/>
</dbReference>
<dbReference type="Gene3D" id="3.40.1160.10">
    <property type="entry name" value="Acetylglutamate kinase-like"/>
    <property type="match status" value="1"/>
</dbReference>
<dbReference type="UniPathway" id="UPA00098">
    <property type="reaction ID" value="UER00359"/>
</dbReference>
<feature type="domain" description="PUA" evidence="9">
    <location>
        <begin position="293"/>
        <end position="367"/>
    </location>
</feature>
<reference evidence="10 11" key="1">
    <citation type="submission" date="2019-02" db="EMBL/GenBank/DDBJ databases">
        <title>Deep-cultivation of Planctomycetes and their phenomic and genomic characterization uncovers novel biology.</title>
        <authorList>
            <person name="Wiegand S."/>
            <person name="Jogler M."/>
            <person name="Boedeker C."/>
            <person name="Pinto D."/>
            <person name="Vollmers J."/>
            <person name="Rivas-Marin E."/>
            <person name="Kohn T."/>
            <person name="Peeters S.H."/>
            <person name="Heuer A."/>
            <person name="Rast P."/>
            <person name="Oberbeckmann S."/>
            <person name="Bunk B."/>
            <person name="Jeske O."/>
            <person name="Meyerdierks A."/>
            <person name="Storesund J.E."/>
            <person name="Kallscheuer N."/>
            <person name="Luecker S."/>
            <person name="Lage O.M."/>
            <person name="Pohl T."/>
            <person name="Merkel B.J."/>
            <person name="Hornburger P."/>
            <person name="Mueller R.-W."/>
            <person name="Bruemmer F."/>
            <person name="Labrenz M."/>
            <person name="Spormann A.M."/>
            <person name="Op den Camp H."/>
            <person name="Overmann J."/>
            <person name="Amann R."/>
            <person name="Jetten M.S.M."/>
            <person name="Mascher T."/>
            <person name="Medema M.H."/>
            <person name="Devos D.P."/>
            <person name="Kaster A.-K."/>
            <person name="Ovreas L."/>
            <person name="Rohde M."/>
            <person name="Galperin M.Y."/>
            <person name="Jogler C."/>
        </authorList>
    </citation>
    <scope>NUCLEOTIDE SEQUENCE [LARGE SCALE GENOMIC DNA]</scope>
    <source>
        <strain evidence="10 11">Pan181</strain>
    </source>
</reference>
<comment type="catalytic activity">
    <reaction evidence="8">
        <text>L-glutamate + ATP = L-glutamyl 5-phosphate + ADP</text>
        <dbReference type="Rhea" id="RHEA:14877"/>
        <dbReference type="ChEBI" id="CHEBI:29985"/>
        <dbReference type="ChEBI" id="CHEBI:30616"/>
        <dbReference type="ChEBI" id="CHEBI:58274"/>
        <dbReference type="ChEBI" id="CHEBI:456216"/>
        <dbReference type="EC" id="2.7.2.11"/>
    </reaction>
</comment>
<evidence type="ECO:0000256" key="1">
    <source>
        <dbReference type="ARBA" id="ARBA00022490"/>
    </source>
</evidence>
<evidence type="ECO:0000256" key="4">
    <source>
        <dbReference type="ARBA" id="ARBA00022679"/>
    </source>
</evidence>
<proteinExistence type="inferred from homology"/>
<accession>A0A518AJ27</accession>
<dbReference type="InterPro" id="IPR001057">
    <property type="entry name" value="Glu/AcGlu_kinase"/>
</dbReference>
<dbReference type="HAMAP" id="MF_00456">
    <property type="entry name" value="ProB"/>
    <property type="match status" value="1"/>
</dbReference>
<dbReference type="PANTHER" id="PTHR43654:SF1">
    <property type="entry name" value="ISOPENTENYL PHOSPHATE KINASE"/>
    <property type="match status" value="1"/>
</dbReference>
<comment type="function">
    <text evidence="8">Catalyzes the transfer of a phosphate group to glutamate to form L-glutamate 5-phosphate.</text>
</comment>
<feature type="binding site" evidence="8">
    <location>
        <begin position="180"/>
        <end position="181"/>
    </location>
    <ligand>
        <name>ATP</name>
        <dbReference type="ChEBI" id="CHEBI:30616"/>
    </ligand>
</feature>
<keyword evidence="4 8" id="KW-0808">Transferase</keyword>
<dbReference type="AlphaFoldDB" id="A0A518AJ27"/>
<comment type="subcellular location">
    <subcellularLocation>
        <location evidence="8">Cytoplasm</location>
    </subcellularLocation>
</comment>
<name>A0A518AJ27_9BACT</name>
<keyword evidence="2 8" id="KW-0028">Amino-acid biosynthesis</keyword>
<dbReference type="InterPro" id="IPR015947">
    <property type="entry name" value="PUA-like_sf"/>
</dbReference>
<feature type="binding site" evidence="8">
    <location>
        <position position="146"/>
    </location>
    <ligand>
        <name>substrate</name>
    </ligand>
</feature>
<dbReference type="InterPro" id="IPR002478">
    <property type="entry name" value="PUA"/>
</dbReference>
<keyword evidence="3 8" id="KW-0641">Proline biosynthesis</keyword>
<dbReference type="SUPFAM" id="SSF53633">
    <property type="entry name" value="Carbamate kinase-like"/>
    <property type="match status" value="1"/>
</dbReference>
<evidence type="ECO:0000313" key="11">
    <source>
        <dbReference type="Proteomes" id="UP000315750"/>
    </source>
</evidence>
<keyword evidence="6 8" id="KW-0418">Kinase</keyword>
<evidence type="ECO:0000256" key="8">
    <source>
        <dbReference type="HAMAP-Rule" id="MF_00456"/>
    </source>
</evidence>
<evidence type="ECO:0000313" key="10">
    <source>
        <dbReference type="EMBL" id="QDU54731.1"/>
    </source>
</evidence>
<feature type="binding site" evidence="8">
    <location>
        <position position="160"/>
    </location>
    <ligand>
        <name>substrate</name>
    </ligand>
</feature>
<gene>
    <name evidence="8 10" type="primary">proB</name>
    <name evidence="10" type="ORF">Pan181_09140</name>
</gene>
<dbReference type="PROSITE" id="PS50890">
    <property type="entry name" value="PUA"/>
    <property type="match status" value="1"/>
</dbReference>